<dbReference type="EMBL" id="KI671607">
    <property type="protein sequence ID" value="ETL46354.1"/>
    <property type="molecule type" value="Genomic_DNA"/>
</dbReference>
<evidence type="ECO:0000313" key="3">
    <source>
        <dbReference type="EMBL" id="ETL46354.1"/>
    </source>
</evidence>
<dbReference type="EMBL" id="KI685099">
    <property type="protein sequence ID" value="ETK92921.1"/>
    <property type="molecule type" value="Genomic_DNA"/>
</dbReference>
<proteinExistence type="predicted"/>
<dbReference type="Proteomes" id="UP000053864">
    <property type="component" value="Unassembled WGS sequence"/>
</dbReference>
<organism evidence="3 4">
    <name type="scientific">Phytophthora nicotianae</name>
    <name type="common">Potato buckeye rot agent</name>
    <name type="synonym">Phytophthora parasitica</name>
    <dbReference type="NCBI Taxonomy" id="4792"/>
    <lineage>
        <taxon>Eukaryota</taxon>
        <taxon>Sar</taxon>
        <taxon>Stramenopiles</taxon>
        <taxon>Oomycota</taxon>
        <taxon>Peronosporomycetes</taxon>
        <taxon>Peronosporales</taxon>
        <taxon>Peronosporaceae</taxon>
        <taxon>Phytophthora</taxon>
    </lineage>
</organism>
<evidence type="ECO:0000256" key="1">
    <source>
        <dbReference type="SAM" id="MobiDB-lite"/>
    </source>
</evidence>
<accession>W2JIZ2</accession>
<reference evidence="2" key="1">
    <citation type="submission" date="2013-11" db="EMBL/GenBank/DDBJ databases">
        <title>The Genome Sequence of Phytophthora parasitica CJ02B3.</title>
        <authorList>
            <consortium name="The Broad Institute Genomics Platform"/>
            <person name="Russ C."/>
            <person name="Tyler B."/>
            <person name="Panabieres F."/>
            <person name="Shan W."/>
            <person name="Tripathy S."/>
            <person name="Grunwald N."/>
            <person name="Machado M."/>
            <person name="Johnson C.S."/>
            <person name="Arredondo F."/>
            <person name="Hong C."/>
            <person name="Coffey M."/>
            <person name="Young S.K."/>
            <person name="Zeng Q."/>
            <person name="Gargeya S."/>
            <person name="Fitzgerald M."/>
            <person name="Abouelleil A."/>
            <person name="Alvarado L."/>
            <person name="Chapman S.B."/>
            <person name="Gainer-Dewar J."/>
            <person name="Goldberg J."/>
            <person name="Griggs A."/>
            <person name="Gujja S."/>
            <person name="Hansen M."/>
            <person name="Howarth C."/>
            <person name="Imamovic A."/>
            <person name="Ireland A."/>
            <person name="Larimer J."/>
            <person name="McCowan C."/>
            <person name="Murphy C."/>
            <person name="Pearson M."/>
            <person name="Poon T.W."/>
            <person name="Priest M."/>
            <person name="Roberts A."/>
            <person name="Saif S."/>
            <person name="Shea T."/>
            <person name="Sykes S."/>
            <person name="Wortman J."/>
            <person name="Nusbaum C."/>
            <person name="Birren B."/>
        </authorList>
    </citation>
    <scope>NUCLEOTIDE SEQUENCE [LARGE SCALE GENOMIC DNA]</scope>
    <source>
        <strain evidence="2">CJ02B3</strain>
    </source>
</reference>
<dbReference type="AlphaFoldDB" id="W2JIZ2"/>
<dbReference type="Proteomes" id="UP000053236">
    <property type="component" value="Unassembled WGS sequence"/>
</dbReference>
<feature type="region of interest" description="Disordered" evidence="1">
    <location>
        <begin position="19"/>
        <end position="38"/>
    </location>
</feature>
<sequence length="38" mass="4328">MAVIEFPVPAGPKIQPKRLSFNPLSHKNSNRRWNVGLQ</sequence>
<evidence type="ECO:0000313" key="2">
    <source>
        <dbReference type="EMBL" id="ETK92921.1"/>
    </source>
</evidence>
<protein>
    <submittedName>
        <fullName evidence="3">Uncharacterized protein</fullName>
    </submittedName>
</protein>
<evidence type="ECO:0000313" key="4">
    <source>
        <dbReference type="Proteomes" id="UP000053864"/>
    </source>
</evidence>
<name>W2JIZ2_PHYNI</name>
<gene>
    <name evidence="2" type="ORF">L915_03817</name>
    <name evidence="3" type="ORF">L916_03756</name>
</gene>
<reference evidence="3 4" key="2">
    <citation type="submission" date="2013-11" db="EMBL/GenBank/DDBJ databases">
        <title>The Genome Sequence of Phytophthora parasitica CJ05E6.</title>
        <authorList>
            <consortium name="The Broad Institute Genomics Platform"/>
            <person name="Russ C."/>
            <person name="Tyler B."/>
            <person name="Panabieres F."/>
            <person name="Shan W."/>
            <person name="Tripathy S."/>
            <person name="Grunwald N."/>
            <person name="Machado M."/>
            <person name="Johnson C.S."/>
            <person name="Arredondo F."/>
            <person name="Hong C."/>
            <person name="Coffey M."/>
            <person name="Young S.K."/>
            <person name="Zeng Q."/>
            <person name="Gargeya S."/>
            <person name="Fitzgerald M."/>
            <person name="Abouelleil A."/>
            <person name="Alvarado L."/>
            <person name="Chapman S.B."/>
            <person name="Gainer-Dewar J."/>
            <person name="Goldberg J."/>
            <person name="Griggs A."/>
            <person name="Gujja S."/>
            <person name="Hansen M."/>
            <person name="Howarth C."/>
            <person name="Imamovic A."/>
            <person name="Ireland A."/>
            <person name="Larimer J."/>
            <person name="McCowan C."/>
            <person name="Murphy C."/>
            <person name="Pearson M."/>
            <person name="Poon T.W."/>
            <person name="Priest M."/>
            <person name="Roberts A."/>
            <person name="Saif S."/>
            <person name="Shea T."/>
            <person name="Sykes S."/>
            <person name="Wortman J."/>
            <person name="Nusbaum C."/>
            <person name="Birren B."/>
        </authorList>
    </citation>
    <scope>NUCLEOTIDE SEQUENCE [LARGE SCALE GENOMIC DNA]</scope>
    <source>
        <strain evidence="3 4">CJ05E6</strain>
    </source>
</reference>